<dbReference type="AlphaFoldDB" id="A0A7W3WY39"/>
<sequence length="230" mass="24790">MQATAQQPDTPVRYARKPRATRARLVALSAGTAAAVLTGLVLSAPPAHAAPPTPPSAAEARTMLAGLTVAAEDPMTGYDRKLFPHWINQGDNCNTREVVLKRDGTNVVTDDQCRAVSGSWFSQFDGVTLHSASEVDIDHLVPLAEAWRSGAQTWSAAKRQSFANNLSAAQLIAVSAGSNRAKGDKDPADWLPRAAYQCVYARSWVWVKRNYAMKVDSAEKSALTSILNRC</sequence>
<evidence type="ECO:0000313" key="4">
    <source>
        <dbReference type="Proteomes" id="UP000517765"/>
    </source>
</evidence>
<keyword evidence="1" id="KW-0732">Signal</keyword>
<reference evidence="4" key="1">
    <citation type="submission" date="2020-05" db="EMBL/GenBank/DDBJ databases">
        <title>Classification of alakaliphilic streptomycetes isolated from an alkaline soil next to Lonar Crater, India and a proposal for the recognition of Streptomyces alkaliterrae sp. nov.</title>
        <authorList>
            <person name="Golinska P."/>
        </authorList>
    </citation>
    <scope>NUCLEOTIDE SEQUENCE [LARGE SCALE GENOMIC DNA]</scope>
    <source>
        <strain evidence="4">OF8</strain>
    </source>
</reference>
<accession>A0A7W3WY39</accession>
<organism evidence="3 4">
    <name type="scientific">Streptomyces alkaliterrae</name>
    <dbReference type="NCBI Taxonomy" id="2213162"/>
    <lineage>
        <taxon>Bacteria</taxon>
        <taxon>Bacillati</taxon>
        <taxon>Actinomycetota</taxon>
        <taxon>Actinomycetes</taxon>
        <taxon>Kitasatosporales</taxon>
        <taxon>Streptomycetaceae</taxon>
        <taxon>Streptomyces</taxon>
    </lineage>
</organism>
<evidence type="ECO:0000259" key="2">
    <source>
        <dbReference type="Pfam" id="PF07510"/>
    </source>
</evidence>
<dbReference type="InterPro" id="IPR006311">
    <property type="entry name" value="TAT_signal"/>
</dbReference>
<dbReference type="Proteomes" id="UP000517765">
    <property type="component" value="Unassembled WGS sequence"/>
</dbReference>
<dbReference type="PANTHER" id="PTHR24094:SF15">
    <property type="entry name" value="AMP-DEPENDENT SYNTHETASE_LIGASE DOMAIN-CONTAINING PROTEIN-RELATED"/>
    <property type="match status" value="1"/>
</dbReference>
<feature type="domain" description="GmrSD restriction endonucleases C-terminal" evidence="2">
    <location>
        <begin position="132"/>
        <end position="224"/>
    </location>
</feature>
<keyword evidence="3" id="KW-0378">Hydrolase</keyword>
<comment type="caution">
    <text evidence="3">The sequence shown here is derived from an EMBL/GenBank/DDBJ whole genome shotgun (WGS) entry which is preliminary data.</text>
</comment>
<protein>
    <submittedName>
        <fullName evidence="3">HNH endonuclease</fullName>
    </submittedName>
</protein>
<dbReference type="GO" id="GO:0004519">
    <property type="term" value="F:endonuclease activity"/>
    <property type="evidence" value="ECO:0007669"/>
    <property type="project" value="UniProtKB-KW"/>
</dbReference>
<gene>
    <name evidence="3" type="ORF">H3147_17765</name>
</gene>
<dbReference type="PROSITE" id="PS51318">
    <property type="entry name" value="TAT"/>
    <property type="match status" value="1"/>
</dbReference>
<dbReference type="InterPro" id="IPR011089">
    <property type="entry name" value="GmrSD_C"/>
</dbReference>
<feature type="signal peptide" evidence="1">
    <location>
        <begin position="1"/>
        <end position="49"/>
    </location>
</feature>
<proteinExistence type="predicted"/>
<name>A0A7W3WY39_9ACTN</name>
<keyword evidence="3" id="KW-0255">Endonuclease</keyword>
<evidence type="ECO:0000313" key="3">
    <source>
        <dbReference type="EMBL" id="MBB1260657.1"/>
    </source>
</evidence>
<dbReference type="RefSeq" id="WP_181356415.1">
    <property type="nucleotide sequence ID" value="NZ_JABJXA010000110.1"/>
</dbReference>
<dbReference type="PANTHER" id="PTHR24094">
    <property type="entry name" value="SECRETED PROTEIN"/>
    <property type="match status" value="1"/>
</dbReference>
<feature type="chain" id="PRO_5031205156" evidence="1">
    <location>
        <begin position="50"/>
        <end position="230"/>
    </location>
</feature>
<keyword evidence="3" id="KW-0540">Nuclease</keyword>
<dbReference type="Pfam" id="PF07510">
    <property type="entry name" value="GmrSD_C"/>
    <property type="match status" value="1"/>
</dbReference>
<dbReference type="EMBL" id="JABJXA010000110">
    <property type="protein sequence ID" value="MBB1260657.1"/>
    <property type="molecule type" value="Genomic_DNA"/>
</dbReference>
<evidence type="ECO:0000256" key="1">
    <source>
        <dbReference type="SAM" id="SignalP"/>
    </source>
</evidence>